<comment type="caution">
    <text evidence="1">The sequence shown here is derived from an EMBL/GenBank/DDBJ whole genome shotgun (WGS) entry which is preliminary data.</text>
</comment>
<reference evidence="2" key="1">
    <citation type="journal article" date="2019" name="Int. J. Syst. Evol. Microbiol.">
        <title>The Global Catalogue of Microorganisms (GCM) 10K type strain sequencing project: providing services to taxonomists for standard genome sequencing and annotation.</title>
        <authorList>
            <consortium name="The Broad Institute Genomics Platform"/>
            <consortium name="The Broad Institute Genome Sequencing Center for Infectious Disease"/>
            <person name="Wu L."/>
            <person name="Ma J."/>
        </authorList>
    </citation>
    <scope>NUCLEOTIDE SEQUENCE [LARGE SCALE GENOMIC DNA]</scope>
    <source>
        <strain evidence="2">CCUG 49560</strain>
    </source>
</reference>
<dbReference type="EMBL" id="JBHSFN010000012">
    <property type="protein sequence ID" value="MFC4588573.1"/>
    <property type="molecule type" value="Genomic_DNA"/>
</dbReference>
<keyword evidence="2" id="KW-1185">Reference proteome</keyword>
<evidence type="ECO:0000313" key="1">
    <source>
        <dbReference type="EMBL" id="MFC4588573.1"/>
    </source>
</evidence>
<evidence type="ECO:0000313" key="2">
    <source>
        <dbReference type="Proteomes" id="UP001595891"/>
    </source>
</evidence>
<dbReference type="Proteomes" id="UP001595891">
    <property type="component" value="Unassembled WGS sequence"/>
</dbReference>
<gene>
    <name evidence="1" type="ORF">ACFO8L_20960</name>
</gene>
<protein>
    <submittedName>
        <fullName evidence="1">Uncharacterized protein</fullName>
    </submittedName>
</protein>
<proteinExistence type="predicted"/>
<organism evidence="1 2">
    <name type="scientific">Sphaerisporangium corydalis</name>
    <dbReference type="NCBI Taxonomy" id="1441875"/>
    <lineage>
        <taxon>Bacteria</taxon>
        <taxon>Bacillati</taxon>
        <taxon>Actinomycetota</taxon>
        <taxon>Actinomycetes</taxon>
        <taxon>Streptosporangiales</taxon>
        <taxon>Streptosporangiaceae</taxon>
        <taxon>Sphaerisporangium</taxon>
    </lineage>
</organism>
<dbReference type="RefSeq" id="WP_262845054.1">
    <property type="nucleotide sequence ID" value="NZ_JANZYP010000036.1"/>
</dbReference>
<name>A0ABV9EGK3_9ACTN</name>
<accession>A0ABV9EGK3</accession>
<sequence length="70" mass="8196">MIDDDDIMRAVEARRREDAEYVTRLDYAVQYRDETAIEHLVKNAVTRVLGIVTDVGFDVVRSIWNWLVGR</sequence>